<proteinExistence type="predicted"/>
<dbReference type="AlphaFoldDB" id="A0A8J4Y1P4"/>
<keyword evidence="2" id="KW-1185">Reference proteome</keyword>
<dbReference type="Proteomes" id="UP000770661">
    <property type="component" value="Unassembled WGS sequence"/>
</dbReference>
<name>A0A8J4Y1P4_CHIOP</name>
<comment type="caution">
    <text evidence="1">The sequence shown here is derived from an EMBL/GenBank/DDBJ whole genome shotgun (WGS) entry which is preliminary data.</text>
</comment>
<organism evidence="1 2">
    <name type="scientific">Chionoecetes opilio</name>
    <name type="common">Atlantic snow crab</name>
    <name type="synonym">Cancer opilio</name>
    <dbReference type="NCBI Taxonomy" id="41210"/>
    <lineage>
        <taxon>Eukaryota</taxon>
        <taxon>Metazoa</taxon>
        <taxon>Ecdysozoa</taxon>
        <taxon>Arthropoda</taxon>
        <taxon>Crustacea</taxon>
        <taxon>Multicrustacea</taxon>
        <taxon>Malacostraca</taxon>
        <taxon>Eumalacostraca</taxon>
        <taxon>Eucarida</taxon>
        <taxon>Decapoda</taxon>
        <taxon>Pleocyemata</taxon>
        <taxon>Brachyura</taxon>
        <taxon>Eubrachyura</taxon>
        <taxon>Majoidea</taxon>
        <taxon>Majidae</taxon>
        <taxon>Chionoecetes</taxon>
    </lineage>
</organism>
<evidence type="ECO:0000313" key="2">
    <source>
        <dbReference type="Proteomes" id="UP000770661"/>
    </source>
</evidence>
<sequence length="172" mass="19527">MPRVPPHQLSSPLHGDRVQYRTATPQTEARVDVSARGFLDQRTESVMGHQNLRSNGRLPSQRIHWKLLTKRNGTGKTPELVEIDPKCRPRAASHPWFFHYSCWIGPKAKCFYSRLADVMAERSTSQEPLCSLDEVPSLLPAQSALLCSGVLEYSAPHKHSNFRWLETTRPTV</sequence>
<reference evidence="1" key="1">
    <citation type="submission" date="2020-07" db="EMBL/GenBank/DDBJ databases">
        <title>The High-quality genome of the commercially important snow crab, Chionoecetes opilio.</title>
        <authorList>
            <person name="Jeong J.-H."/>
            <person name="Ryu S."/>
        </authorList>
    </citation>
    <scope>NUCLEOTIDE SEQUENCE</scope>
    <source>
        <strain evidence="1">MADBK_172401_WGS</strain>
        <tissue evidence="1">Digestive gland</tissue>
    </source>
</reference>
<protein>
    <submittedName>
        <fullName evidence="1">Uncharacterized protein</fullName>
    </submittedName>
</protein>
<evidence type="ECO:0000313" key="1">
    <source>
        <dbReference type="EMBL" id="KAG0718612.1"/>
    </source>
</evidence>
<dbReference type="EMBL" id="JACEEZ010015756">
    <property type="protein sequence ID" value="KAG0718612.1"/>
    <property type="molecule type" value="Genomic_DNA"/>
</dbReference>
<gene>
    <name evidence="1" type="ORF">GWK47_052094</name>
</gene>
<accession>A0A8J4Y1P4</accession>